<reference evidence="1" key="1">
    <citation type="submission" date="2019-04" db="EMBL/GenBank/DDBJ databases">
        <title>Friends and foes A comparative genomics studyof 23 Aspergillus species from section Flavi.</title>
        <authorList>
            <consortium name="DOE Joint Genome Institute"/>
            <person name="Kjaerbolling I."/>
            <person name="Vesth T."/>
            <person name="Frisvad J.C."/>
            <person name="Nybo J.L."/>
            <person name="Theobald S."/>
            <person name="Kildgaard S."/>
            <person name="Isbrandt T."/>
            <person name="Kuo A."/>
            <person name="Sato A."/>
            <person name="Lyhne E.K."/>
            <person name="Kogle M.E."/>
            <person name="Wiebenga A."/>
            <person name="Kun R.S."/>
            <person name="Lubbers R.J."/>
            <person name="Makela M.R."/>
            <person name="Barry K."/>
            <person name="Chovatia M."/>
            <person name="Clum A."/>
            <person name="Daum C."/>
            <person name="Haridas S."/>
            <person name="He G."/>
            <person name="LaButti K."/>
            <person name="Lipzen A."/>
            <person name="Mondo S."/>
            <person name="Riley R."/>
            <person name="Salamov A."/>
            <person name="Simmons B.A."/>
            <person name="Magnuson J.K."/>
            <person name="Henrissat B."/>
            <person name="Mortensen U.H."/>
            <person name="Larsen T.O."/>
            <person name="Devries R.P."/>
            <person name="Grigoriev I.V."/>
            <person name="Machida M."/>
            <person name="Baker S.E."/>
            <person name="Andersen M.R."/>
        </authorList>
    </citation>
    <scope>NUCLEOTIDE SEQUENCE [LARGE SCALE GENOMIC DNA]</scope>
    <source>
        <strain evidence="1">IBT 14317</strain>
    </source>
</reference>
<sequence>MSDTLLSVLTGESWSWDSDDANQITFNKDGTGTLICRAELNVWIAAEFDWKPQDAECLEQRIDLASNTPKHPSLLSQCTIEITLTKRRIPRLGDVDMQKRIINEELLTDAAFLPKQYAIKLEVGQFLSAFDAREHVKCAPRFARRITFDKSPYPPREEWKNPDGAPDALKFWEWKEFSCHRLPEKIESSGEGIFSKILGSLGGR</sequence>
<gene>
    <name evidence="1" type="ORF">BDV23DRAFT_146128</name>
</gene>
<organism evidence="1">
    <name type="scientific">Petromyces alliaceus</name>
    <name type="common">Aspergillus alliaceus</name>
    <dbReference type="NCBI Taxonomy" id="209559"/>
    <lineage>
        <taxon>Eukaryota</taxon>
        <taxon>Fungi</taxon>
        <taxon>Dikarya</taxon>
        <taxon>Ascomycota</taxon>
        <taxon>Pezizomycotina</taxon>
        <taxon>Eurotiomycetes</taxon>
        <taxon>Eurotiomycetidae</taxon>
        <taxon>Eurotiales</taxon>
        <taxon>Aspergillaceae</taxon>
        <taxon>Aspergillus</taxon>
        <taxon>Aspergillus subgen. Circumdati</taxon>
    </lineage>
</organism>
<accession>A0A5N6FTE3</accession>
<dbReference type="EMBL" id="ML735220">
    <property type="protein sequence ID" value="KAE8395089.1"/>
    <property type="molecule type" value="Genomic_DNA"/>
</dbReference>
<dbReference type="OMA" id="QCTIEIT"/>
<evidence type="ECO:0000313" key="1">
    <source>
        <dbReference type="EMBL" id="KAE8395089.1"/>
    </source>
</evidence>
<accession>A0A5N7CMI7</accession>
<protein>
    <submittedName>
        <fullName evidence="1">Uncharacterized protein</fullName>
    </submittedName>
</protein>
<proteinExistence type="predicted"/>
<dbReference type="AlphaFoldDB" id="A0A5N6FTE3"/>
<name>A0A5N6FTE3_PETAA</name>
<dbReference type="Proteomes" id="UP000326877">
    <property type="component" value="Unassembled WGS sequence"/>
</dbReference>
<dbReference type="OrthoDB" id="2935237at2759"/>